<name>A0ABR3GIX1_9PEZI</name>
<proteinExistence type="inferred from homology"/>
<comment type="caution">
    <text evidence="17">The sequence shown here is derived from an EMBL/GenBank/DDBJ whole genome shotgun (WGS) entry which is preliminary data.</text>
</comment>
<keyword evidence="9" id="KW-0460">Magnesium</keyword>
<feature type="non-terminal residue" evidence="17">
    <location>
        <position position="652"/>
    </location>
</feature>
<evidence type="ECO:0000256" key="2">
    <source>
        <dbReference type="ARBA" id="ARBA00004123"/>
    </source>
</evidence>
<keyword evidence="4" id="KW-0540">Nuclease</keyword>
<evidence type="ECO:0000256" key="6">
    <source>
        <dbReference type="ARBA" id="ARBA00022763"/>
    </source>
</evidence>
<keyword evidence="8" id="KW-0269">Exonuclease</keyword>
<evidence type="ECO:0000256" key="10">
    <source>
        <dbReference type="ARBA" id="ARBA00022881"/>
    </source>
</evidence>
<dbReference type="InterPro" id="IPR044752">
    <property type="entry name" value="PIN-like_EXO1"/>
</dbReference>
<dbReference type="Pfam" id="PF00867">
    <property type="entry name" value="XPG_I"/>
    <property type="match status" value="1"/>
</dbReference>
<dbReference type="InterPro" id="IPR006085">
    <property type="entry name" value="XPG_DNA_repair_N"/>
</dbReference>
<dbReference type="InterPro" id="IPR006086">
    <property type="entry name" value="XPG-I_dom"/>
</dbReference>
<dbReference type="EMBL" id="JBBBZM010000063">
    <property type="protein sequence ID" value="KAL0635783.1"/>
    <property type="molecule type" value="Genomic_DNA"/>
</dbReference>
<dbReference type="InterPro" id="IPR029060">
    <property type="entry name" value="PIN-like_dom_sf"/>
</dbReference>
<keyword evidence="12" id="KW-0234">DNA repair</keyword>
<evidence type="ECO:0000256" key="9">
    <source>
        <dbReference type="ARBA" id="ARBA00022842"/>
    </source>
</evidence>
<accession>A0ABR3GIX1</accession>
<evidence type="ECO:0000256" key="3">
    <source>
        <dbReference type="ARBA" id="ARBA00010563"/>
    </source>
</evidence>
<evidence type="ECO:0000256" key="14">
    <source>
        <dbReference type="SAM" id="MobiDB-lite"/>
    </source>
</evidence>
<dbReference type="SMART" id="SM00484">
    <property type="entry name" value="XPGI"/>
    <property type="match status" value="1"/>
</dbReference>
<feature type="region of interest" description="Disordered" evidence="14">
    <location>
        <begin position="431"/>
        <end position="450"/>
    </location>
</feature>
<keyword evidence="6" id="KW-0227">DNA damage</keyword>
<feature type="domain" description="XPG N-terminal" evidence="16">
    <location>
        <begin position="1"/>
        <end position="99"/>
    </location>
</feature>
<comment type="subcellular location">
    <subcellularLocation>
        <location evidence="2">Nucleus</location>
    </subcellularLocation>
</comment>
<evidence type="ECO:0000256" key="8">
    <source>
        <dbReference type="ARBA" id="ARBA00022839"/>
    </source>
</evidence>
<dbReference type="SMART" id="SM00485">
    <property type="entry name" value="XPGN"/>
    <property type="match status" value="1"/>
</dbReference>
<evidence type="ECO:0000256" key="7">
    <source>
        <dbReference type="ARBA" id="ARBA00022801"/>
    </source>
</evidence>
<dbReference type="Gene3D" id="1.10.150.20">
    <property type="entry name" value="5' to 3' exonuclease, C-terminal subdomain"/>
    <property type="match status" value="1"/>
</dbReference>
<gene>
    <name evidence="17" type="primary">EXO1</name>
    <name evidence="17" type="ORF">Q9L58_005316</name>
</gene>
<evidence type="ECO:0000259" key="15">
    <source>
        <dbReference type="SMART" id="SM00484"/>
    </source>
</evidence>
<feature type="domain" description="XPG-I" evidence="15">
    <location>
        <begin position="137"/>
        <end position="207"/>
    </location>
</feature>
<dbReference type="SUPFAM" id="SSF47807">
    <property type="entry name" value="5' to 3' exonuclease, C-terminal subdomain"/>
    <property type="match status" value="1"/>
</dbReference>
<dbReference type="PANTHER" id="PTHR11081:SF65">
    <property type="entry name" value="DNA DAMAGE-INDUCIBLE PROTEIN DIN7-RELATED"/>
    <property type="match status" value="1"/>
</dbReference>
<dbReference type="PANTHER" id="PTHR11081">
    <property type="entry name" value="FLAP ENDONUCLEASE FAMILY MEMBER"/>
    <property type="match status" value="1"/>
</dbReference>
<sequence>MGITGLYKWLGSIKTAEHVKKYAGKTLGIDTYSWLHKGAFSCAVELVQGTPTTRYVDYCVERVKMLQHHGITPYLIFDGDYLPSKAGTEEGREARREESRQKGLALLSTNKTAAMEVLQKAVDVTPLMARHVIEACKVLQVPYVVAPYEADAQLYYLERTGVIDGVISEDSDLLVFGVRLLITKMGRFGDCVEVNRENFTLCKNISLAGWTDAEFRTMGILSGCDYLPSIKGIGVKKAHGYVRSHKTVERIVRAIKLDGKMSVPGDYLEKFKQAELTFLHQRVWCPGKDAMVMCTEPEEPLVGEALVFIGSEVDTDIARGVALGDLDPITKEPFNLSPASKYTPKALSAAPIPTTLKKFLKPTVKVQTRSVATFFSSAASAAPRTPLQAKNMNVQTIRKAFTAPRPGSVSTPLAKKRTISEGATKTDIPMKKSRLFGPDENVKTTGERSSFFQTPNHIQSRRPLGNVDYKSPLPVKIKHSASGDVKLPSSATTLGMKKELADLEKAIKASLATKSSPAAEKELTDFELAIKTSLSSQYLPPDNLPTDVFAELEDEDTSVQKVARSLKAEFAFKASPPGVAPKRLVKFVERQRVGNTSLQGRLGLQASVQKTGLLQQFQSGTTARTEQIPHTVDMEDSGESQGGAWDDWPDFG</sequence>
<evidence type="ECO:0000259" key="16">
    <source>
        <dbReference type="SMART" id="SM00485"/>
    </source>
</evidence>
<comment type="cofactor">
    <cofactor evidence="1">
        <name>Mg(2+)</name>
        <dbReference type="ChEBI" id="CHEBI:18420"/>
    </cofactor>
</comment>
<dbReference type="SMART" id="SM00279">
    <property type="entry name" value="HhH2"/>
    <property type="match status" value="1"/>
</dbReference>
<organism evidence="17 18">
    <name type="scientific">Discina gigas</name>
    <dbReference type="NCBI Taxonomy" id="1032678"/>
    <lineage>
        <taxon>Eukaryota</taxon>
        <taxon>Fungi</taxon>
        <taxon>Dikarya</taxon>
        <taxon>Ascomycota</taxon>
        <taxon>Pezizomycotina</taxon>
        <taxon>Pezizomycetes</taxon>
        <taxon>Pezizales</taxon>
        <taxon>Discinaceae</taxon>
        <taxon>Discina</taxon>
    </lineage>
</organism>
<evidence type="ECO:0000313" key="17">
    <source>
        <dbReference type="EMBL" id="KAL0635783.1"/>
    </source>
</evidence>
<evidence type="ECO:0000256" key="5">
    <source>
        <dbReference type="ARBA" id="ARBA00022723"/>
    </source>
</evidence>
<keyword evidence="5" id="KW-0479">Metal-binding</keyword>
<dbReference type="InterPro" id="IPR036279">
    <property type="entry name" value="5-3_exonuclease_C_sf"/>
</dbReference>
<feature type="region of interest" description="Disordered" evidence="14">
    <location>
        <begin position="618"/>
        <end position="652"/>
    </location>
</feature>
<dbReference type="CDD" id="cd09908">
    <property type="entry name" value="H3TH_EXO1"/>
    <property type="match status" value="1"/>
</dbReference>
<keyword evidence="7" id="KW-0378">Hydrolase</keyword>
<evidence type="ECO:0000313" key="18">
    <source>
        <dbReference type="Proteomes" id="UP001447188"/>
    </source>
</evidence>
<keyword evidence="13" id="KW-0539">Nucleus</keyword>
<dbReference type="InterPro" id="IPR037315">
    <property type="entry name" value="EXO1_H3TH"/>
</dbReference>
<evidence type="ECO:0000256" key="11">
    <source>
        <dbReference type="ARBA" id="ARBA00023125"/>
    </source>
</evidence>
<dbReference type="InterPro" id="IPR006084">
    <property type="entry name" value="XPG/Rad2"/>
</dbReference>
<dbReference type="Gene3D" id="3.40.50.1010">
    <property type="entry name" value="5'-nuclease"/>
    <property type="match status" value="1"/>
</dbReference>
<dbReference type="CDD" id="cd09857">
    <property type="entry name" value="PIN_EXO1"/>
    <property type="match status" value="1"/>
</dbReference>
<reference evidence="17 18" key="1">
    <citation type="submission" date="2024-02" db="EMBL/GenBank/DDBJ databases">
        <title>Discinaceae phylogenomics.</title>
        <authorList>
            <person name="Dirks A.C."/>
            <person name="James T.Y."/>
        </authorList>
    </citation>
    <scope>NUCLEOTIDE SEQUENCE [LARGE SCALE GENOMIC DNA]</scope>
    <source>
        <strain evidence="17 18">ACD0624</strain>
    </source>
</reference>
<dbReference type="InterPro" id="IPR019974">
    <property type="entry name" value="XPG_CS"/>
</dbReference>
<evidence type="ECO:0000256" key="12">
    <source>
        <dbReference type="ARBA" id="ARBA00023204"/>
    </source>
</evidence>
<keyword evidence="11" id="KW-0238">DNA-binding</keyword>
<evidence type="ECO:0000256" key="4">
    <source>
        <dbReference type="ARBA" id="ARBA00022722"/>
    </source>
</evidence>
<dbReference type="Proteomes" id="UP001447188">
    <property type="component" value="Unassembled WGS sequence"/>
</dbReference>
<keyword evidence="10" id="KW-0267">Excision nuclease</keyword>
<evidence type="ECO:0000256" key="1">
    <source>
        <dbReference type="ARBA" id="ARBA00001946"/>
    </source>
</evidence>
<dbReference type="PROSITE" id="PS00841">
    <property type="entry name" value="XPG_1"/>
    <property type="match status" value="1"/>
</dbReference>
<comment type="similarity">
    <text evidence="3">Belongs to the XPG/RAD2 endonuclease family. EXO1 subfamily.</text>
</comment>
<dbReference type="SUPFAM" id="SSF88723">
    <property type="entry name" value="PIN domain-like"/>
    <property type="match status" value="1"/>
</dbReference>
<evidence type="ECO:0000256" key="13">
    <source>
        <dbReference type="ARBA" id="ARBA00023242"/>
    </source>
</evidence>
<keyword evidence="18" id="KW-1185">Reference proteome</keyword>
<protein>
    <submittedName>
        <fullName evidence="17">Rad2 nuclease</fullName>
    </submittedName>
</protein>
<dbReference type="Pfam" id="PF00752">
    <property type="entry name" value="XPG_N"/>
    <property type="match status" value="1"/>
</dbReference>
<dbReference type="InterPro" id="IPR008918">
    <property type="entry name" value="HhH2"/>
</dbReference>
<dbReference type="PRINTS" id="PR00853">
    <property type="entry name" value="XPGRADSUPER"/>
</dbReference>